<evidence type="ECO:0000259" key="1">
    <source>
        <dbReference type="Pfam" id="PF14540"/>
    </source>
</evidence>
<dbReference type="RefSeq" id="WP_159430108.1">
    <property type="nucleotide sequence ID" value="NZ_BJWI01000005.1"/>
</dbReference>
<evidence type="ECO:0000313" key="5">
    <source>
        <dbReference type="Proteomes" id="UP000321547"/>
    </source>
</evidence>
<dbReference type="Gene3D" id="3.30.460.10">
    <property type="entry name" value="Beta Polymerase, domain 2"/>
    <property type="match status" value="1"/>
</dbReference>
<reference evidence="3 4" key="1">
    <citation type="submission" date="2016-10" db="EMBL/GenBank/DDBJ databases">
        <authorList>
            <person name="de Groot N.N."/>
        </authorList>
    </citation>
    <scope>NUCLEOTIDE SEQUENCE [LARGE SCALE GENOMIC DNA]</scope>
    <source>
        <strain evidence="3 4">DSM 17073</strain>
    </source>
</reference>
<dbReference type="Pfam" id="PF14540">
    <property type="entry name" value="NTF-like"/>
    <property type="match status" value="1"/>
</dbReference>
<keyword evidence="5" id="KW-1185">Reference proteome</keyword>
<evidence type="ECO:0000313" key="2">
    <source>
        <dbReference type="EMBL" id="GEM01056.1"/>
    </source>
</evidence>
<evidence type="ECO:0000313" key="4">
    <source>
        <dbReference type="Proteomes" id="UP000242243"/>
    </source>
</evidence>
<accession>A0A1I5N413</accession>
<evidence type="ECO:0000313" key="3">
    <source>
        <dbReference type="EMBL" id="SFP16568.1"/>
    </source>
</evidence>
<dbReference type="GO" id="GO:0016740">
    <property type="term" value="F:transferase activity"/>
    <property type="evidence" value="ECO:0007669"/>
    <property type="project" value="UniProtKB-KW"/>
</dbReference>
<dbReference type="STRING" id="306540.SAMN05421839_10781"/>
<dbReference type="InterPro" id="IPR029348">
    <property type="entry name" value="NTF-like"/>
</dbReference>
<dbReference type="EMBL" id="BJWI01000005">
    <property type="protein sequence ID" value="GEM01056.1"/>
    <property type="molecule type" value="Genomic_DNA"/>
</dbReference>
<dbReference type="InterPro" id="IPR043519">
    <property type="entry name" value="NT_sf"/>
</dbReference>
<dbReference type="Proteomes" id="UP000321547">
    <property type="component" value="Unassembled WGS sequence"/>
</dbReference>
<dbReference type="EMBL" id="FOXC01000007">
    <property type="protein sequence ID" value="SFP16568.1"/>
    <property type="molecule type" value="Genomic_DNA"/>
</dbReference>
<dbReference type="Proteomes" id="UP000242243">
    <property type="component" value="Unassembled WGS sequence"/>
</dbReference>
<organism evidence="3 4">
    <name type="scientific">Halolactibacillus halophilus</name>
    <dbReference type="NCBI Taxonomy" id="306540"/>
    <lineage>
        <taxon>Bacteria</taxon>
        <taxon>Bacillati</taxon>
        <taxon>Bacillota</taxon>
        <taxon>Bacilli</taxon>
        <taxon>Bacillales</taxon>
        <taxon>Bacillaceae</taxon>
        <taxon>Halolactibacillus</taxon>
    </lineage>
</organism>
<gene>
    <name evidence="2" type="ORF">HHA03_05880</name>
    <name evidence="3" type="ORF">SAMN05421839_10781</name>
</gene>
<feature type="domain" description="Nucleotidyltransferase-like" evidence="1">
    <location>
        <begin position="5"/>
        <end position="41"/>
    </location>
</feature>
<keyword evidence="3" id="KW-0808">Transferase</keyword>
<name>A0A1I5N413_9BACI</name>
<protein>
    <submittedName>
        <fullName evidence="3">Nucleotidyltransferase-like</fullName>
    </submittedName>
</protein>
<proteinExistence type="predicted"/>
<sequence length="43" mass="4779">MFGELRSLYQGYTADDDTVGVIQVDKTSRQSPNTDGFDTILSH</sequence>
<dbReference type="OrthoDB" id="2350973at2"/>
<reference evidence="2 5" key="2">
    <citation type="submission" date="2019-07" db="EMBL/GenBank/DDBJ databases">
        <title>Whole genome shotgun sequence of Halolactibacillus halophilus NBRC 100868.</title>
        <authorList>
            <person name="Hosoyama A."/>
            <person name="Uohara A."/>
            <person name="Ohji S."/>
            <person name="Ichikawa N."/>
        </authorList>
    </citation>
    <scope>NUCLEOTIDE SEQUENCE [LARGE SCALE GENOMIC DNA]</scope>
    <source>
        <strain evidence="2 5">NBRC 100868</strain>
    </source>
</reference>
<dbReference type="AlphaFoldDB" id="A0A1I5N413"/>